<proteinExistence type="predicted"/>
<gene>
    <name evidence="9" type="ORF">QYS62_002404</name>
</gene>
<dbReference type="Proteomes" id="UP001489902">
    <property type="component" value="Chromosome 1"/>
</dbReference>
<feature type="transmembrane region" description="Helical" evidence="8">
    <location>
        <begin position="349"/>
        <end position="370"/>
    </location>
</feature>
<organism evidence="9 10">
    <name type="scientific">Fusarium acuminatum</name>
    <dbReference type="NCBI Taxonomy" id="5515"/>
    <lineage>
        <taxon>Eukaryota</taxon>
        <taxon>Fungi</taxon>
        <taxon>Dikarya</taxon>
        <taxon>Ascomycota</taxon>
        <taxon>Pezizomycotina</taxon>
        <taxon>Sordariomycetes</taxon>
        <taxon>Hypocreomycetidae</taxon>
        <taxon>Hypocreales</taxon>
        <taxon>Nectriaceae</taxon>
        <taxon>Fusarium</taxon>
        <taxon>Fusarium tricinctum species complex</taxon>
    </lineage>
</organism>
<evidence type="ECO:0000256" key="3">
    <source>
        <dbReference type="ARBA" id="ARBA00022692"/>
    </source>
</evidence>
<evidence type="ECO:0000256" key="4">
    <source>
        <dbReference type="ARBA" id="ARBA00022989"/>
    </source>
</evidence>
<evidence type="ECO:0000256" key="1">
    <source>
        <dbReference type="ARBA" id="ARBA00004141"/>
    </source>
</evidence>
<keyword evidence="2" id="KW-0813">Transport</keyword>
<dbReference type="PANTHER" id="PTHR43791">
    <property type="entry name" value="PERMEASE-RELATED"/>
    <property type="match status" value="1"/>
</dbReference>
<feature type="transmembrane region" description="Helical" evidence="8">
    <location>
        <begin position="256"/>
        <end position="279"/>
    </location>
</feature>
<dbReference type="PANTHER" id="PTHR43791:SF21">
    <property type="entry name" value="MAJOR FACILITATOR SUPERFAMILY (MFS) PROFILE DOMAIN-CONTAINING PROTEIN"/>
    <property type="match status" value="1"/>
</dbReference>
<feature type="transmembrane region" description="Helical" evidence="8">
    <location>
        <begin position="323"/>
        <end position="343"/>
    </location>
</feature>
<keyword evidence="5 8" id="KW-0472">Membrane</keyword>
<feature type="transmembrane region" description="Helical" evidence="8">
    <location>
        <begin position="413"/>
        <end position="433"/>
    </location>
</feature>
<feature type="transmembrane region" description="Helical" evidence="8">
    <location>
        <begin position="178"/>
        <end position="200"/>
    </location>
</feature>
<keyword evidence="10" id="KW-1185">Reference proteome</keyword>
<dbReference type="InterPro" id="IPR011701">
    <property type="entry name" value="MFS"/>
</dbReference>
<name>A0ABZ2WLD7_9HYPO</name>
<feature type="region of interest" description="Disordered" evidence="7">
    <location>
        <begin position="1"/>
        <end position="29"/>
    </location>
</feature>
<feature type="transmembrane region" description="Helical" evidence="8">
    <location>
        <begin position="291"/>
        <end position="311"/>
    </location>
</feature>
<keyword evidence="6" id="KW-0325">Glycoprotein</keyword>
<feature type="transmembrane region" description="Helical" evidence="8">
    <location>
        <begin position="81"/>
        <end position="100"/>
    </location>
</feature>
<evidence type="ECO:0000313" key="9">
    <source>
        <dbReference type="EMBL" id="WZH41458.1"/>
    </source>
</evidence>
<dbReference type="SUPFAM" id="SSF103473">
    <property type="entry name" value="MFS general substrate transporter"/>
    <property type="match status" value="1"/>
</dbReference>
<dbReference type="Gene3D" id="1.20.1250.20">
    <property type="entry name" value="MFS general substrate transporter like domains"/>
    <property type="match status" value="2"/>
</dbReference>
<reference evidence="9 10" key="1">
    <citation type="submission" date="2024-04" db="EMBL/GenBank/DDBJ databases">
        <title>Complete genome sequence of Fusarium acuminatum.</title>
        <authorList>
            <person name="Lan B."/>
        </authorList>
    </citation>
    <scope>NUCLEOTIDE SEQUENCE [LARGE SCALE GENOMIC DNA]</scope>
    <source>
        <strain evidence="9">1A</strain>
    </source>
</reference>
<keyword evidence="3 8" id="KW-0812">Transmembrane</keyword>
<feature type="transmembrane region" description="Helical" evidence="8">
    <location>
        <begin position="107"/>
        <end position="126"/>
    </location>
</feature>
<evidence type="ECO:0000256" key="8">
    <source>
        <dbReference type="SAM" id="Phobius"/>
    </source>
</evidence>
<evidence type="ECO:0000256" key="7">
    <source>
        <dbReference type="SAM" id="MobiDB-lite"/>
    </source>
</evidence>
<dbReference type="EMBL" id="CP151260">
    <property type="protein sequence ID" value="WZH41458.1"/>
    <property type="molecule type" value="Genomic_DNA"/>
</dbReference>
<evidence type="ECO:0000256" key="6">
    <source>
        <dbReference type="ARBA" id="ARBA00023180"/>
    </source>
</evidence>
<keyword evidence="4 8" id="KW-1133">Transmembrane helix</keyword>
<comment type="subcellular location">
    <subcellularLocation>
        <location evidence="1">Membrane</location>
        <topology evidence="1">Multi-pass membrane protein</topology>
    </subcellularLocation>
</comment>
<sequence>MDDRDAVKSAQPHKARSSQATTVEQPKERSKTLNQKLDVALLPLLSLLYLFNGLDRGNVGNAETQGFTKDIGAEPDDLNEAVSLFFVTFVVLQPVSAAAGRYIGARHWIPFLMLGWGIVTIGQAFIRGRDLLCSMGSMPLPVPSLAQSVSSELNSVVTNTYSQAYGIFHLHGGHLKNWQYLFLIEGALTCLLALVAWLWLPNGPGSAWFLRPEEREFAVERMKQDNAEFVQHEYSEDGIEKNRLSKRDFVETLKDWKLWTVLVLNVCASVPSSAFSVFLPLVVQGLGYESILANLMTVPPFVCGALGLYAFALSSDHFKERGYHILGGLMIGIVGLILTVTITSKVGQYISLCVLLSGVYISAPLTMAWLSGNTPEPGKRALVLGVNGFGNLGGVIGAQLYRQRYRPHYKVPFYVTLGFLAIALVGYVSYRFLLAAVNKRKIAILSTMSAEEIESERLNDRRYADKKFTFMYGL</sequence>
<dbReference type="Pfam" id="PF07690">
    <property type="entry name" value="MFS_1"/>
    <property type="match status" value="1"/>
</dbReference>
<dbReference type="InterPro" id="IPR036259">
    <property type="entry name" value="MFS_trans_sf"/>
</dbReference>
<protein>
    <submittedName>
        <fullName evidence="9">Major facilitator superfamily domain-containing protein</fullName>
    </submittedName>
</protein>
<evidence type="ECO:0000256" key="5">
    <source>
        <dbReference type="ARBA" id="ARBA00023136"/>
    </source>
</evidence>
<feature type="transmembrane region" description="Helical" evidence="8">
    <location>
        <begin position="382"/>
        <end position="401"/>
    </location>
</feature>
<evidence type="ECO:0000313" key="10">
    <source>
        <dbReference type="Proteomes" id="UP001489902"/>
    </source>
</evidence>
<evidence type="ECO:0000256" key="2">
    <source>
        <dbReference type="ARBA" id="ARBA00022448"/>
    </source>
</evidence>
<accession>A0ABZ2WLD7</accession>